<gene>
    <name evidence="1" type="ORF">AFUS01_LOCUS19457</name>
</gene>
<feature type="non-terminal residue" evidence="1">
    <location>
        <position position="191"/>
    </location>
</feature>
<keyword evidence="2" id="KW-1185">Reference proteome</keyword>
<name>A0A8J2KT11_9HEXA</name>
<evidence type="ECO:0000313" key="1">
    <source>
        <dbReference type="EMBL" id="CAG7730841.1"/>
    </source>
</evidence>
<accession>A0A8J2KT11</accession>
<dbReference type="OrthoDB" id="16520at2759"/>
<reference evidence="1" key="1">
    <citation type="submission" date="2021-06" db="EMBL/GenBank/DDBJ databases">
        <authorList>
            <person name="Hodson N. C."/>
            <person name="Mongue J. A."/>
            <person name="Jaron S. K."/>
        </authorList>
    </citation>
    <scope>NUCLEOTIDE SEQUENCE</scope>
</reference>
<organism evidence="1 2">
    <name type="scientific">Allacma fusca</name>
    <dbReference type="NCBI Taxonomy" id="39272"/>
    <lineage>
        <taxon>Eukaryota</taxon>
        <taxon>Metazoa</taxon>
        <taxon>Ecdysozoa</taxon>
        <taxon>Arthropoda</taxon>
        <taxon>Hexapoda</taxon>
        <taxon>Collembola</taxon>
        <taxon>Symphypleona</taxon>
        <taxon>Sminthuridae</taxon>
        <taxon>Allacma</taxon>
    </lineage>
</organism>
<sequence length="191" mass="20970">MKYLKIKIKLEFKFEIKLSTQLNSRFSSTSNVISMSTPSLSSSLNQIYTQKYFIGVPNGRPGERHLYRVSEKSSNTSVIPSPECLTCPGDDADEGEDPEDAFGPLWLFPDGNGTDGENTSIPSPLPTCLFNNVIFSPNHKFFVRECLGPGVPTVTLHGAPSGRLLLILNNNTALKDEVANMGMPIVRTFTV</sequence>
<dbReference type="AlphaFoldDB" id="A0A8J2KT11"/>
<evidence type="ECO:0000313" key="2">
    <source>
        <dbReference type="Proteomes" id="UP000708208"/>
    </source>
</evidence>
<comment type="caution">
    <text evidence="1">The sequence shown here is derived from an EMBL/GenBank/DDBJ whole genome shotgun (WGS) entry which is preliminary data.</text>
</comment>
<dbReference type="EMBL" id="CAJVCH010201128">
    <property type="protein sequence ID" value="CAG7730841.1"/>
    <property type="molecule type" value="Genomic_DNA"/>
</dbReference>
<dbReference type="Proteomes" id="UP000708208">
    <property type="component" value="Unassembled WGS sequence"/>
</dbReference>
<proteinExistence type="predicted"/>
<protein>
    <submittedName>
        <fullName evidence="1">Uncharacterized protein</fullName>
    </submittedName>
</protein>